<dbReference type="EMBL" id="ANIX01002956">
    <property type="protein sequence ID" value="ETP09325.1"/>
    <property type="molecule type" value="Genomic_DNA"/>
</dbReference>
<evidence type="ECO:0000313" key="2">
    <source>
        <dbReference type="Proteomes" id="UP000018958"/>
    </source>
</evidence>
<name>W2WFE8_PHYNI</name>
<dbReference type="Proteomes" id="UP000018958">
    <property type="component" value="Unassembled WGS sequence"/>
</dbReference>
<evidence type="ECO:0000313" key="1">
    <source>
        <dbReference type="EMBL" id="ETP09325.1"/>
    </source>
</evidence>
<comment type="caution">
    <text evidence="1">The sequence shown here is derived from an EMBL/GenBank/DDBJ whole genome shotgun (WGS) entry which is preliminary data.</text>
</comment>
<gene>
    <name evidence="1" type="ORF">F441_14805</name>
</gene>
<sequence>MQENLYSPNLRLSRGRNSWTISTRRTRPVRRLYSRS</sequence>
<accession>W2WFE8</accession>
<organism evidence="1 2">
    <name type="scientific">Phytophthora nicotianae CJ01A1</name>
    <dbReference type="NCBI Taxonomy" id="1317063"/>
    <lineage>
        <taxon>Eukaryota</taxon>
        <taxon>Sar</taxon>
        <taxon>Stramenopiles</taxon>
        <taxon>Oomycota</taxon>
        <taxon>Peronosporomycetes</taxon>
        <taxon>Peronosporales</taxon>
        <taxon>Peronosporaceae</taxon>
        <taxon>Phytophthora</taxon>
    </lineage>
</organism>
<protein>
    <submittedName>
        <fullName evidence="1">Uncharacterized protein</fullName>
    </submittedName>
</protein>
<dbReference type="AlphaFoldDB" id="W2WFE8"/>
<proteinExistence type="predicted"/>
<reference evidence="1 2" key="1">
    <citation type="submission" date="2013-11" db="EMBL/GenBank/DDBJ databases">
        <title>The Genome Sequence of Phytophthora parasitica CJ01A1.</title>
        <authorList>
            <consortium name="The Broad Institute Genomics Platform"/>
            <person name="Russ C."/>
            <person name="Tyler B."/>
            <person name="Panabieres F."/>
            <person name="Shan W."/>
            <person name="Tripathy S."/>
            <person name="Grunwald N."/>
            <person name="Machado M."/>
            <person name="Johnson C.S."/>
            <person name="Walker B."/>
            <person name="Young S.K."/>
            <person name="Zeng Q."/>
            <person name="Gargeya S."/>
            <person name="Fitzgerald M."/>
            <person name="Haas B."/>
            <person name="Abouelleil A."/>
            <person name="Allen A.W."/>
            <person name="Alvarado L."/>
            <person name="Arachchi H.M."/>
            <person name="Berlin A.M."/>
            <person name="Chapman S.B."/>
            <person name="Gainer-Dewar J."/>
            <person name="Goldberg J."/>
            <person name="Griggs A."/>
            <person name="Gujja S."/>
            <person name="Hansen M."/>
            <person name="Howarth C."/>
            <person name="Imamovic A."/>
            <person name="Ireland A."/>
            <person name="Larimer J."/>
            <person name="McCowan C."/>
            <person name="Murphy C."/>
            <person name="Pearson M."/>
            <person name="Poon T.W."/>
            <person name="Priest M."/>
            <person name="Roberts A."/>
            <person name="Saif S."/>
            <person name="Shea T."/>
            <person name="Sisk P."/>
            <person name="Sykes S."/>
            <person name="Wortman J."/>
            <person name="Nusbaum C."/>
            <person name="Birren B."/>
        </authorList>
    </citation>
    <scope>NUCLEOTIDE SEQUENCE [LARGE SCALE GENOMIC DNA]</scope>
    <source>
        <strain evidence="1 2">CJ01A1</strain>
    </source>
</reference>